<feature type="compositionally biased region" description="Basic and acidic residues" evidence="7">
    <location>
        <begin position="433"/>
        <end position="442"/>
    </location>
</feature>
<comment type="similarity">
    <text evidence="2">Belongs to the SNU66/SART1 family.</text>
</comment>
<sequence>MQDAGCKSYQGIERKSKKGGTEDDVVLVPPPPKISRPATPPPPTISAAAPPPPSGRSDQTLSVEETNKLRARLGLKPLDVGGTGPPVLSKEQEEKKKERKERGDDLGGVDMGEFVHKPAESIAAKVRTEKVKEKLVERRERRHIEAKLSKVKPLAESDSDEDTRAWVAKNRKISAERLQAEKRAKMLDQLDAEFGVGELVEDEMRDLRRTAYTHRDLQGLQVHHDLNNFHEGKTVVLTLKDQGVLDEDDDVLVNVNMLDDDRYRKNNEIRRKKPNLHGYDVYQDSEFDEYGNVLDKSVLAKYDEEIDGHKTKMFTIGVCLSKMGVKSTGGNFAGENAVEEQRQRALAAVRQKLNNKVVVSLDTPPLQLAAEYYTEQELEVKFKKTKKKFRKLRRKPLKAEDLMPLPDAPANEEGSDLGSRQPPPSDTQDLDLDSMRRVKQEPLDNADAVDVDDLPPLPDLTDVKLEPDDNEQLDLQLALTKARRLKHKESKDSKQSAEEVAKAILKGDAEGGTGPGGSIVLNATAEFCRTLGDIPTYGLAGNRDEDAEELLDYEREMNEEKRRQDEEGRQRGAWNEVEMDETPVDVLPAEVPILDAEPDVGSGVAGALRLAISKGYLEKEDKNKPSASRFAHLQAQNYSIEDKTYFDDDKFGRRERYSGPTSDFKEKETFKPNVKLEYIDDDGRILNAKEAFRYLSHKFHGKGPGKNKVEKRMKKNEQEGLMKQMSSTDTPLGTLNLLQAKQKETQSAFVVLSGSKQT</sequence>
<dbReference type="EMBL" id="OA566780">
    <property type="protein sequence ID" value="CAD7199434.1"/>
    <property type="molecule type" value="Genomic_DNA"/>
</dbReference>
<organism evidence="8">
    <name type="scientific">Timema douglasi</name>
    <name type="common">Walking stick</name>
    <dbReference type="NCBI Taxonomy" id="61478"/>
    <lineage>
        <taxon>Eukaryota</taxon>
        <taxon>Metazoa</taxon>
        <taxon>Ecdysozoa</taxon>
        <taxon>Arthropoda</taxon>
        <taxon>Hexapoda</taxon>
        <taxon>Insecta</taxon>
        <taxon>Pterygota</taxon>
        <taxon>Neoptera</taxon>
        <taxon>Polyneoptera</taxon>
        <taxon>Phasmatodea</taxon>
        <taxon>Timematodea</taxon>
        <taxon>Timematoidea</taxon>
        <taxon>Timematidae</taxon>
        <taxon>Timema</taxon>
    </lineage>
</organism>
<dbReference type="GO" id="GO:0000481">
    <property type="term" value="P:maturation of 5S rRNA"/>
    <property type="evidence" value="ECO:0007669"/>
    <property type="project" value="TreeGrafter"/>
</dbReference>
<reference evidence="8" key="1">
    <citation type="submission" date="2020-11" db="EMBL/GenBank/DDBJ databases">
        <authorList>
            <person name="Tran Van P."/>
        </authorList>
    </citation>
    <scope>NUCLEOTIDE SEQUENCE</scope>
</reference>
<feature type="compositionally biased region" description="Basic and acidic residues" evidence="7">
    <location>
        <begin position="90"/>
        <end position="105"/>
    </location>
</feature>
<evidence type="ECO:0000256" key="4">
    <source>
        <dbReference type="ARBA" id="ARBA00023187"/>
    </source>
</evidence>
<feature type="region of interest" description="Disordered" evidence="7">
    <location>
        <begin position="395"/>
        <end position="469"/>
    </location>
</feature>
<dbReference type="GO" id="GO:0046540">
    <property type="term" value="C:U4/U6 x U5 tri-snRNP complex"/>
    <property type="evidence" value="ECO:0007669"/>
    <property type="project" value="InterPro"/>
</dbReference>
<dbReference type="InterPro" id="IPR005011">
    <property type="entry name" value="SNU66/SART1"/>
</dbReference>
<feature type="coiled-coil region" evidence="6">
    <location>
        <begin position="543"/>
        <end position="570"/>
    </location>
</feature>
<proteinExistence type="inferred from homology"/>
<feature type="region of interest" description="Disordered" evidence="7">
    <location>
        <begin position="1"/>
        <end position="115"/>
    </location>
</feature>
<evidence type="ECO:0000256" key="3">
    <source>
        <dbReference type="ARBA" id="ARBA00022664"/>
    </source>
</evidence>
<dbReference type="PANTHER" id="PTHR14152">
    <property type="entry name" value="SQUAMOUS CELL CARCINOMA ANTIGEN RECOGNISED BY CYTOTOXIC T LYMPHOCYTES"/>
    <property type="match status" value="1"/>
</dbReference>
<evidence type="ECO:0000256" key="1">
    <source>
        <dbReference type="ARBA" id="ARBA00004123"/>
    </source>
</evidence>
<protein>
    <recommendedName>
        <fullName evidence="9">U4/U6.U5 tri-snRNP-associated protein 1</fullName>
    </recommendedName>
</protein>
<evidence type="ECO:0000256" key="6">
    <source>
        <dbReference type="SAM" id="Coils"/>
    </source>
</evidence>
<keyword evidence="3" id="KW-0507">mRNA processing</keyword>
<dbReference type="AlphaFoldDB" id="A0A7R8Z7N2"/>
<evidence type="ECO:0008006" key="9">
    <source>
        <dbReference type="Google" id="ProtNLM"/>
    </source>
</evidence>
<evidence type="ECO:0000256" key="5">
    <source>
        <dbReference type="ARBA" id="ARBA00023242"/>
    </source>
</evidence>
<comment type="subcellular location">
    <subcellularLocation>
        <location evidence="1">Nucleus</location>
    </subcellularLocation>
</comment>
<evidence type="ECO:0000256" key="2">
    <source>
        <dbReference type="ARBA" id="ARBA00006076"/>
    </source>
</evidence>
<dbReference type="InterPro" id="IPR045347">
    <property type="entry name" value="HIND"/>
</dbReference>
<keyword evidence="5" id="KW-0539">Nucleus</keyword>
<keyword evidence="6" id="KW-0175">Coiled coil</keyword>
<accession>A0A7R8Z7N2</accession>
<evidence type="ECO:0000256" key="7">
    <source>
        <dbReference type="SAM" id="MobiDB-lite"/>
    </source>
</evidence>
<dbReference type="GO" id="GO:0045292">
    <property type="term" value="P:mRNA cis splicing, via spliceosome"/>
    <property type="evidence" value="ECO:0007669"/>
    <property type="project" value="TreeGrafter"/>
</dbReference>
<dbReference type="Pfam" id="PF03343">
    <property type="entry name" value="SART-1"/>
    <property type="match status" value="1"/>
</dbReference>
<evidence type="ECO:0000313" key="8">
    <source>
        <dbReference type="EMBL" id="CAD7199434.1"/>
    </source>
</evidence>
<feature type="compositionally biased region" description="Pro residues" evidence="7">
    <location>
        <begin position="28"/>
        <end position="54"/>
    </location>
</feature>
<dbReference type="PANTHER" id="PTHR14152:SF5">
    <property type="entry name" value="U4_U6.U5 TRI-SNRNP-ASSOCIATED PROTEIN 1"/>
    <property type="match status" value="1"/>
</dbReference>
<dbReference type="Pfam" id="PF19252">
    <property type="entry name" value="HIND"/>
    <property type="match status" value="1"/>
</dbReference>
<keyword evidence="4" id="KW-0508">mRNA splicing</keyword>
<gene>
    <name evidence="8" type="ORF">TDIB3V08_LOCUS5683</name>
</gene>
<name>A0A7R8Z7N2_TIMDO</name>